<feature type="region of interest" description="Disordered" evidence="1">
    <location>
        <begin position="85"/>
        <end position="132"/>
    </location>
</feature>
<reference evidence="2" key="1">
    <citation type="submission" date="2021-01" db="EMBL/GenBank/DDBJ databases">
        <authorList>
            <person name="Corre E."/>
            <person name="Pelletier E."/>
            <person name="Niang G."/>
            <person name="Scheremetjew M."/>
            <person name="Finn R."/>
            <person name="Kale V."/>
            <person name="Holt S."/>
            <person name="Cochrane G."/>
            <person name="Meng A."/>
            <person name="Brown T."/>
            <person name="Cohen L."/>
        </authorList>
    </citation>
    <scope>NUCLEOTIDE SEQUENCE</scope>
    <source>
        <strain evidence="2">Pbaha01</strain>
    </source>
</reference>
<gene>
    <name evidence="2" type="ORF">PBAH0796_LOCUS8008</name>
</gene>
<accession>A0A7S0A4C8</accession>
<organism evidence="2">
    <name type="scientific">Pyrodinium bahamense</name>
    <dbReference type="NCBI Taxonomy" id="73915"/>
    <lineage>
        <taxon>Eukaryota</taxon>
        <taxon>Sar</taxon>
        <taxon>Alveolata</taxon>
        <taxon>Dinophyceae</taxon>
        <taxon>Gonyaulacales</taxon>
        <taxon>Pyrocystaceae</taxon>
        <taxon>Pyrodinium</taxon>
    </lineage>
</organism>
<sequence length="155" mass="17284">MDNPHGFWQQKCHRERKKHLLPGQPPHWYKKADLHTWKNWEVDHEAQSPISEPHTFEGIHRNLRDPDERSKSLRAAAAALTARSSPTALSSVRHPRGLLGGVAAPTPRGASITLRPRVGVPPGITGSAHRNDMSWIQASPTFRSTVPLSLRPDDP</sequence>
<dbReference type="AlphaFoldDB" id="A0A7S0A4C8"/>
<proteinExistence type="predicted"/>
<name>A0A7S0A4C8_9DINO</name>
<dbReference type="EMBL" id="HBEG01013226">
    <property type="protein sequence ID" value="CAD8352641.1"/>
    <property type="molecule type" value="Transcribed_RNA"/>
</dbReference>
<evidence type="ECO:0000313" key="2">
    <source>
        <dbReference type="EMBL" id="CAD8352641.1"/>
    </source>
</evidence>
<protein>
    <submittedName>
        <fullName evidence="2">Uncharacterized protein</fullName>
    </submittedName>
</protein>
<evidence type="ECO:0000256" key="1">
    <source>
        <dbReference type="SAM" id="MobiDB-lite"/>
    </source>
</evidence>